<keyword evidence="6 7" id="KW-0472">Membrane</keyword>
<dbReference type="PANTHER" id="PTHR30489:SF0">
    <property type="entry name" value="LIPOPROTEIN-RELEASING SYSTEM TRANSMEMBRANE PROTEIN LOLE"/>
    <property type="match status" value="1"/>
</dbReference>
<evidence type="ECO:0000313" key="10">
    <source>
        <dbReference type="Proteomes" id="UP001399917"/>
    </source>
</evidence>
<proteinExistence type="inferred from homology"/>
<feature type="transmembrane region" description="Helical" evidence="7">
    <location>
        <begin position="435"/>
        <end position="458"/>
    </location>
</feature>
<dbReference type="Pfam" id="PF02687">
    <property type="entry name" value="FtsX"/>
    <property type="match status" value="2"/>
</dbReference>
<evidence type="ECO:0000259" key="8">
    <source>
        <dbReference type="Pfam" id="PF02687"/>
    </source>
</evidence>
<evidence type="ECO:0000313" key="9">
    <source>
        <dbReference type="EMBL" id="GAA3867437.1"/>
    </source>
</evidence>
<dbReference type="InterPro" id="IPR051447">
    <property type="entry name" value="Lipoprotein-release_system"/>
</dbReference>
<evidence type="ECO:0000256" key="6">
    <source>
        <dbReference type="ARBA" id="ARBA00023136"/>
    </source>
</evidence>
<evidence type="ECO:0000256" key="3">
    <source>
        <dbReference type="ARBA" id="ARBA00022475"/>
    </source>
</evidence>
<feature type="transmembrane region" description="Helical" evidence="7">
    <location>
        <begin position="311"/>
        <end position="333"/>
    </location>
</feature>
<feature type="domain" description="ABC3 transporter permease C-terminal" evidence="8">
    <location>
        <begin position="662"/>
        <end position="775"/>
    </location>
</feature>
<feature type="transmembrane region" description="Helical" evidence="7">
    <location>
        <begin position="269"/>
        <end position="291"/>
    </location>
</feature>
<feature type="domain" description="ABC3 transporter permease C-terminal" evidence="8">
    <location>
        <begin position="274"/>
        <end position="390"/>
    </location>
</feature>
<dbReference type="Proteomes" id="UP001399917">
    <property type="component" value="Unassembled WGS sequence"/>
</dbReference>
<keyword evidence="5 7" id="KW-1133">Transmembrane helix</keyword>
<gene>
    <name evidence="9" type="ORF">GCM10022404_16930</name>
</gene>
<comment type="similarity">
    <text evidence="2">Belongs to the ABC-4 integral membrane protein family. LolC/E subfamily.</text>
</comment>
<feature type="transmembrane region" description="Helical" evidence="7">
    <location>
        <begin position="662"/>
        <end position="683"/>
    </location>
</feature>
<feature type="transmembrane region" description="Helical" evidence="7">
    <location>
        <begin position="746"/>
        <end position="771"/>
    </location>
</feature>
<sequence>MHALDIMLLRDFRRLWSQSLAIALVLACGVMILLTAFGMHRALDDTLTAFYERNEMADIWANVDRAPSHVVNQIAALDGVTQARGRIEKYLILDIPGRIKSASGLALSLPVDGDLPDLNVPIVRSGRLPAPRASDEVMVNEPFAIANGFEVGDTFSALLSGQKRELTITGTALSPEFVYAIGPGNLMPDDAGFGVLWLPEIAMAAAFDMTGAVNSIAVSLTRDTQPEAVVADIDDLLDPYGGSGAFLRKDQMSHAFVSTEIEQLKNMAIILPPIFFGISAFLVNMVIGRIIALERTEIGLMKALGYADLHIAAHFVLLAGLTALIGIALGWLTGGLAARGMAGLYAQYFKFPYLIFNVSYDAYAISGFLALLTAAIGALRSALGAARLPPAVAMSPPAPPRYKKGLLDRMLSSLRLSQPTMMIWRSLLRWPVRTFMSAVGLSMAVAVLIAAGFFISAMDKIVDVAFSQSNRQDAMLVFTAPRPLSALEDVRRLPGVIAVEGEYQAAVTLHNGHLNKQLAIITRGEGATLARAVDDQGRTVEPQGEGIIITNRVAEVLDLARGDMVDVEFMTGRKETFRLPVSGVVTQYFGLGAYMARDAMAHLTRDGIEISLANISLDSAASDAFNQTIKETPAIASAVRLGDMLSGFEDTLDQNVNTTNTLFIVIAMLITVGLTYNSARILLSERARELASLRILGFSNSEVSYVLVGETMLIAVLAQPLGWIFGALISSAMASSFTSDLYSIPLVLTAASFAKASLVVLGTSLLAVLFVRRRIDRFDLVSVMKTRE</sequence>
<organism evidence="9 10">
    <name type="scientific">Celeribacter arenosi</name>
    <dbReference type="NCBI Taxonomy" id="792649"/>
    <lineage>
        <taxon>Bacteria</taxon>
        <taxon>Pseudomonadati</taxon>
        <taxon>Pseudomonadota</taxon>
        <taxon>Alphaproteobacteria</taxon>
        <taxon>Rhodobacterales</taxon>
        <taxon>Roseobacteraceae</taxon>
        <taxon>Celeribacter</taxon>
    </lineage>
</organism>
<accession>A0ABP7K6M8</accession>
<evidence type="ECO:0000256" key="5">
    <source>
        <dbReference type="ARBA" id="ARBA00022989"/>
    </source>
</evidence>
<evidence type="ECO:0000256" key="1">
    <source>
        <dbReference type="ARBA" id="ARBA00004651"/>
    </source>
</evidence>
<keyword evidence="10" id="KW-1185">Reference proteome</keyword>
<feature type="transmembrane region" description="Helical" evidence="7">
    <location>
        <begin position="20"/>
        <end position="39"/>
    </location>
</feature>
<comment type="subcellular location">
    <subcellularLocation>
        <location evidence="1">Cell membrane</location>
        <topology evidence="1">Multi-pass membrane protein</topology>
    </subcellularLocation>
</comment>
<evidence type="ECO:0000256" key="2">
    <source>
        <dbReference type="ARBA" id="ARBA00005236"/>
    </source>
</evidence>
<evidence type="ECO:0000256" key="4">
    <source>
        <dbReference type="ARBA" id="ARBA00022692"/>
    </source>
</evidence>
<comment type="caution">
    <text evidence="9">The sequence shown here is derived from an EMBL/GenBank/DDBJ whole genome shotgun (WGS) entry which is preliminary data.</text>
</comment>
<feature type="transmembrane region" description="Helical" evidence="7">
    <location>
        <begin position="353"/>
        <end position="379"/>
    </location>
</feature>
<dbReference type="InterPro" id="IPR003838">
    <property type="entry name" value="ABC3_permease_C"/>
</dbReference>
<protein>
    <submittedName>
        <fullName evidence="9">ABC transporter permease</fullName>
    </submittedName>
</protein>
<dbReference type="EMBL" id="BAABDF010000007">
    <property type="protein sequence ID" value="GAA3867437.1"/>
    <property type="molecule type" value="Genomic_DNA"/>
</dbReference>
<dbReference type="PANTHER" id="PTHR30489">
    <property type="entry name" value="LIPOPROTEIN-RELEASING SYSTEM TRANSMEMBRANE PROTEIN LOLE"/>
    <property type="match status" value="1"/>
</dbReference>
<name>A0ABP7K6M8_9RHOB</name>
<keyword evidence="3" id="KW-1003">Cell membrane</keyword>
<reference evidence="10" key="1">
    <citation type="journal article" date="2019" name="Int. J. Syst. Evol. Microbiol.">
        <title>The Global Catalogue of Microorganisms (GCM) 10K type strain sequencing project: providing services to taxonomists for standard genome sequencing and annotation.</title>
        <authorList>
            <consortium name="The Broad Institute Genomics Platform"/>
            <consortium name="The Broad Institute Genome Sequencing Center for Infectious Disease"/>
            <person name="Wu L."/>
            <person name="Ma J."/>
        </authorList>
    </citation>
    <scope>NUCLEOTIDE SEQUENCE [LARGE SCALE GENOMIC DNA]</scope>
    <source>
        <strain evidence="10">JCM 17190</strain>
    </source>
</reference>
<keyword evidence="4 7" id="KW-0812">Transmembrane</keyword>
<evidence type="ECO:0000256" key="7">
    <source>
        <dbReference type="SAM" id="Phobius"/>
    </source>
</evidence>
<feature type="transmembrane region" description="Helical" evidence="7">
    <location>
        <begin position="703"/>
        <end position="726"/>
    </location>
</feature>